<evidence type="ECO:0000313" key="2">
    <source>
        <dbReference type="Proteomes" id="UP001466933"/>
    </source>
</evidence>
<comment type="caution">
    <text evidence="1">The sequence shown here is derived from an EMBL/GenBank/DDBJ whole genome shotgun (WGS) entry which is preliminary data.</text>
</comment>
<organism evidence="1 2">
    <name type="scientific">Burkholderia theae</name>
    <dbReference type="NCBI Taxonomy" id="3143496"/>
    <lineage>
        <taxon>Bacteria</taxon>
        <taxon>Pseudomonadati</taxon>
        <taxon>Pseudomonadota</taxon>
        <taxon>Betaproteobacteria</taxon>
        <taxon>Burkholderiales</taxon>
        <taxon>Burkholderiaceae</taxon>
        <taxon>Burkholderia</taxon>
    </lineage>
</organism>
<accession>A0ABU9WAY2</accession>
<protein>
    <submittedName>
        <fullName evidence="1">Uncharacterized protein</fullName>
    </submittedName>
</protein>
<reference evidence="1 2" key="1">
    <citation type="submission" date="2024-05" db="EMBL/GenBank/DDBJ databases">
        <title>Burkholderia sp. Nov. a novel bacteria isolated from rhizosphere soil of Camellia sinensis.</title>
        <authorList>
            <person name="Dong Y."/>
        </authorList>
    </citation>
    <scope>NUCLEOTIDE SEQUENCE [LARGE SCALE GENOMIC DNA]</scope>
    <source>
        <strain evidence="1 2">GS2Y</strain>
    </source>
</reference>
<gene>
    <name evidence="1" type="ORF">VOI36_04790</name>
</gene>
<evidence type="ECO:0000313" key="1">
    <source>
        <dbReference type="EMBL" id="MEN2469200.1"/>
    </source>
</evidence>
<name>A0ABU9WAY2_9BURK</name>
<keyword evidence="2" id="KW-1185">Reference proteome</keyword>
<dbReference type="EMBL" id="JBCPYA010000001">
    <property type="protein sequence ID" value="MEN2469200.1"/>
    <property type="molecule type" value="Genomic_DNA"/>
</dbReference>
<dbReference type="Proteomes" id="UP001466933">
    <property type="component" value="Unassembled WGS sequence"/>
</dbReference>
<proteinExistence type="predicted"/>
<sequence length="46" mass="5016">MAALLRCGKSWVTGVAGMRGGNRLNLPVFKKDSKALKNANRASWKI</sequence>
<dbReference type="RefSeq" id="WP_343491016.1">
    <property type="nucleotide sequence ID" value="NZ_JBCPYA010000001.1"/>
</dbReference>